<dbReference type="Pfam" id="PF06835">
    <property type="entry name" value="LptC"/>
    <property type="match status" value="2"/>
</dbReference>
<dbReference type="GO" id="GO:0017089">
    <property type="term" value="F:glycolipid transfer activity"/>
    <property type="evidence" value="ECO:0007669"/>
    <property type="project" value="TreeGrafter"/>
</dbReference>
<accession>A0A381PBI1</accession>
<dbReference type="GO" id="GO:0015920">
    <property type="term" value="P:lipopolysaccharide transport"/>
    <property type="evidence" value="ECO:0007669"/>
    <property type="project" value="TreeGrafter"/>
</dbReference>
<dbReference type="InterPro" id="IPR052363">
    <property type="entry name" value="LPS_export_LptC"/>
</dbReference>
<organism evidence="1">
    <name type="scientific">marine metagenome</name>
    <dbReference type="NCBI Taxonomy" id="408172"/>
    <lineage>
        <taxon>unclassified sequences</taxon>
        <taxon>metagenomes</taxon>
        <taxon>ecological metagenomes</taxon>
    </lineage>
</organism>
<name>A0A381PBI1_9ZZZZ</name>
<dbReference type="InterPro" id="IPR010664">
    <property type="entry name" value="LipoPS_assembly_LptC-rel"/>
</dbReference>
<dbReference type="GO" id="GO:0005886">
    <property type="term" value="C:plasma membrane"/>
    <property type="evidence" value="ECO:0007669"/>
    <property type="project" value="TreeGrafter"/>
</dbReference>
<dbReference type="PANTHER" id="PTHR37481">
    <property type="entry name" value="LIPOPOLYSACCHARIDE EXPORT SYSTEM PROTEIN LPTC"/>
    <property type="match status" value="1"/>
</dbReference>
<dbReference type="PANTHER" id="PTHR37481:SF1">
    <property type="entry name" value="LIPOPOLYSACCHARIDE EXPORT SYSTEM PROTEIN LPTC"/>
    <property type="match status" value="1"/>
</dbReference>
<dbReference type="AlphaFoldDB" id="A0A381PBI1"/>
<evidence type="ECO:0008006" key="2">
    <source>
        <dbReference type="Google" id="ProtNLM"/>
    </source>
</evidence>
<reference evidence="1" key="1">
    <citation type="submission" date="2018-05" db="EMBL/GenBank/DDBJ databases">
        <authorList>
            <person name="Lanie J.A."/>
            <person name="Ng W.-L."/>
            <person name="Kazmierczak K.M."/>
            <person name="Andrzejewski T.M."/>
            <person name="Davidsen T.M."/>
            <person name="Wayne K.J."/>
            <person name="Tettelin H."/>
            <person name="Glass J.I."/>
            <person name="Rusch D."/>
            <person name="Podicherti R."/>
            <person name="Tsui H.-C.T."/>
            <person name="Winkler M.E."/>
        </authorList>
    </citation>
    <scope>NUCLEOTIDE SEQUENCE</scope>
</reference>
<gene>
    <name evidence="1" type="ORF">METZ01_LOCUS16521</name>
</gene>
<evidence type="ECO:0000313" key="1">
    <source>
        <dbReference type="EMBL" id="SUZ63667.1"/>
    </source>
</evidence>
<dbReference type="EMBL" id="UINC01000922">
    <property type="protein sequence ID" value="SUZ63667.1"/>
    <property type="molecule type" value="Genomic_DNA"/>
</dbReference>
<protein>
    <recommendedName>
        <fullName evidence="2">Organic solvent tolerance-like N-terminal domain-containing protein</fullName>
    </recommendedName>
</protein>
<dbReference type="GO" id="GO:0030288">
    <property type="term" value="C:outer membrane-bounded periplasmic space"/>
    <property type="evidence" value="ECO:0007669"/>
    <property type="project" value="TreeGrafter"/>
</dbReference>
<proteinExistence type="predicted"/>
<feature type="non-terminal residue" evidence="1">
    <location>
        <position position="1"/>
    </location>
</feature>
<sequence>VFFELPALETEDISQIALPPELSDRPNLYLENARMSQFDSLGLNQYTLSSDAISQHAATGQSTLLQPSLTFHQPGESSYHIHSQLAVIESNLGTENMAPNSAIGPEQSIHFTDQVQLSRDSNNQDLIKVRAGSLWMFPQLKRVESNGPVIIETSSVNARAASFEYDLEQNYLQLRSSNEQRVHVVLLPKTRI</sequence>
<dbReference type="Gene3D" id="2.60.450.10">
    <property type="entry name" value="Lipopolysaccharide (LPS) transport protein A like domain"/>
    <property type="match status" value="1"/>
</dbReference>